<dbReference type="PANTHER" id="PTHR11803">
    <property type="entry name" value="2-IMINOBUTANOATE/2-IMINOPROPANOATE DEAMINASE RIDA"/>
    <property type="match status" value="1"/>
</dbReference>
<proteinExistence type="inferred from homology"/>
<name>A0A6J4IKR1_9ACTN</name>
<dbReference type="AlphaFoldDB" id="A0A6J4IKR1"/>
<comment type="similarity">
    <text evidence="1">Belongs to the RutC family.</text>
</comment>
<sequence>MAVTHVNPESLHTNPAFSQATVVEPGTRLVFVGGQNGVDAGGEVVSDELGPQTEQALRNLLTVLEAAGASQEHVAKLTIHVVAGADMREGFAASAKVWGHHATAITVLTVAGLANPHYLVEIDAIAAL</sequence>
<evidence type="ECO:0008006" key="3">
    <source>
        <dbReference type="Google" id="ProtNLM"/>
    </source>
</evidence>
<gene>
    <name evidence="2" type="ORF">AVDCRST_MAG50-2420</name>
</gene>
<dbReference type="SUPFAM" id="SSF55298">
    <property type="entry name" value="YjgF-like"/>
    <property type="match status" value="1"/>
</dbReference>
<organism evidence="2">
    <name type="scientific">uncultured Acidimicrobiales bacterium</name>
    <dbReference type="NCBI Taxonomy" id="310071"/>
    <lineage>
        <taxon>Bacteria</taxon>
        <taxon>Bacillati</taxon>
        <taxon>Actinomycetota</taxon>
        <taxon>Acidimicrobiia</taxon>
        <taxon>Acidimicrobiales</taxon>
        <taxon>environmental samples</taxon>
    </lineage>
</organism>
<dbReference type="PANTHER" id="PTHR11803:SF58">
    <property type="entry name" value="PROTEIN HMF1-RELATED"/>
    <property type="match status" value="1"/>
</dbReference>
<evidence type="ECO:0000256" key="1">
    <source>
        <dbReference type="ARBA" id="ARBA00010552"/>
    </source>
</evidence>
<dbReference type="Pfam" id="PF01042">
    <property type="entry name" value="Ribonuc_L-PSP"/>
    <property type="match status" value="1"/>
</dbReference>
<evidence type="ECO:0000313" key="2">
    <source>
        <dbReference type="EMBL" id="CAA9254339.1"/>
    </source>
</evidence>
<dbReference type="InterPro" id="IPR006175">
    <property type="entry name" value="YjgF/YER057c/UK114"/>
</dbReference>
<dbReference type="GO" id="GO:0019239">
    <property type="term" value="F:deaminase activity"/>
    <property type="evidence" value="ECO:0007669"/>
    <property type="project" value="TreeGrafter"/>
</dbReference>
<dbReference type="InterPro" id="IPR035959">
    <property type="entry name" value="RutC-like_sf"/>
</dbReference>
<protein>
    <recommendedName>
        <fullName evidence="3">RidA/YER057c/UK114 superfamily protein</fullName>
    </recommendedName>
</protein>
<dbReference type="CDD" id="cd00448">
    <property type="entry name" value="YjgF_YER057c_UK114_family"/>
    <property type="match status" value="1"/>
</dbReference>
<dbReference type="Gene3D" id="3.30.1330.40">
    <property type="entry name" value="RutC-like"/>
    <property type="match status" value="1"/>
</dbReference>
<dbReference type="GO" id="GO:0005829">
    <property type="term" value="C:cytosol"/>
    <property type="evidence" value="ECO:0007669"/>
    <property type="project" value="TreeGrafter"/>
</dbReference>
<dbReference type="EMBL" id="CADCTF010000114">
    <property type="protein sequence ID" value="CAA9254339.1"/>
    <property type="molecule type" value="Genomic_DNA"/>
</dbReference>
<accession>A0A6J4IKR1</accession>
<reference evidence="2" key="1">
    <citation type="submission" date="2020-02" db="EMBL/GenBank/DDBJ databases">
        <authorList>
            <person name="Meier V. D."/>
        </authorList>
    </citation>
    <scope>NUCLEOTIDE SEQUENCE</scope>
    <source>
        <strain evidence="2">AVDCRST_MAG50</strain>
    </source>
</reference>